<dbReference type="RefSeq" id="WP_013766709.1">
    <property type="nucleotide sequence ID" value="NC_015510.1"/>
</dbReference>
<evidence type="ECO:0008006" key="4">
    <source>
        <dbReference type="Google" id="ProtNLM"/>
    </source>
</evidence>
<gene>
    <name evidence="2" type="ordered locus">Halhy_4327</name>
</gene>
<reference evidence="2 3" key="1">
    <citation type="journal article" date="2011" name="Stand. Genomic Sci.">
        <title>Complete genome sequence of Haliscomenobacter hydrossis type strain (O).</title>
        <authorList>
            <consortium name="US DOE Joint Genome Institute (JGI-PGF)"/>
            <person name="Daligault H."/>
            <person name="Lapidus A."/>
            <person name="Zeytun A."/>
            <person name="Nolan M."/>
            <person name="Lucas S."/>
            <person name="Del Rio T.G."/>
            <person name="Tice H."/>
            <person name="Cheng J.F."/>
            <person name="Tapia R."/>
            <person name="Han C."/>
            <person name="Goodwin L."/>
            <person name="Pitluck S."/>
            <person name="Liolios K."/>
            <person name="Pagani I."/>
            <person name="Ivanova N."/>
            <person name="Huntemann M."/>
            <person name="Mavromatis K."/>
            <person name="Mikhailova N."/>
            <person name="Pati A."/>
            <person name="Chen A."/>
            <person name="Palaniappan K."/>
            <person name="Land M."/>
            <person name="Hauser L."/>
            <person name="Brambilla E.M."/>
            <person name="Rohde M."/>
            <person name="Verbarg S."/>
            <person name="Goker M."/>
            <person name="Bristow J."/>
            <person name="Eisen J.A."/>
            <person name="Markowitz V."/>
            <person name="Hugenholtz P."/>
            <person name="Kyrpides N.C."/>
            <person name="Klenk H.P."/>
            <person name="Woyke T."/>
        </authorList>
    </citation>
    <scope>NUCLEOTIDE SEQUENCE [LARGE SCALE GENOMIC DNA]</scope>
    <source>
        <strain evidence="3">ATCC 27775 / DSM 1100 / LMG 10767 / O</strain>
    </source>
</reference>
<evidence type="ECO:0000313" key="3">
    <source>
        <dbReference type="Proteomes" id="UP000008461"/>
    </source>
</evidence>
<dbReference type="KEGG" id="hhy:Halhy_4327"/>
<organism evidence="2 3">
    <name type="scientific">Haliscomenobacter hydrossis (strain ATCC 27775 / DSM 1100 / LMG 10767 / O)</name>
    <dbReference type="NCBI Taxonomy" id="760192"/>
    <lineage>
        <taxon>Bacteria</taxon>
        <taxon>Pseudomonadati</taxon>
        <taxon>Bacteroidota</taxon>
        <taxon>Saprospiria</taxon>
        <taxon>Saprospirales</taxon>
        <taxon>Haliscomenobacteraceae</taxon>
        <taxon>Haliscomenobacter</taxon>
    </lineage>
</organism>
<dbReference type="Gene3D" id="2.60.120.260">
    <property type="entry name" value="Galactose-binding domain-like"/>
    <property type="match status" value="1"/>
</dbReference>
<evidence type="ECO:0000256" key="1">
    <source>
        <dbReference type="SAM" id="SignalP"/>
    </source>
</evidence>
<dbReference type="NCBIfam" id="TIGR04131">
    <property type="entry name" value="Bac_Flav_CTERM"/>
    <property type="match status" value="1"/>
</dbReference>
<sequence length="682" mass="73806">MYAKIQIAIALVFLGLSSISSHAQGLCKGSLGANIFSRGDFGSGFPNIAPNPGIAPGYSYSASTPPNDGLYVITNGNTSWGSFSASSWVKTKDRSNDPNGYFMVVNASFQPGLFYQDTVTVCGNTTYQFSADIINLMLPSFTTYIKPNLSFLVDGKEQYSSGEVVQDGQWHTYGFSFTTPANATRIVLSLRNNAPGGLGNDLGLDNISFFPCGPNIKMPDTSLICASELFKLTPVIEINDPNSLAYQWQRSDDQGKNWNPITGANKLSIDIVQPRSGQTFRLAAAASATQLNNPSCNYFSYSTVLEIKKAPRPKAIFICPGGSVNLLGKEYRDTGYFDIVLKTPQGCDSIVTHHIMMEDLSGFRIKGDSIICPENFSVLDAGNFAQYRWSTGATSSTISIEAPGKFGVSVTSIHGCSAAHSTDIKARELNGTMTGTDPNCANGKDGMIAITKVSGVNRPLVYTLNGKDFQPESTFSGLSAGTYQATVQASPACKLTRPVTLQNPESFELVELGNLSLKQFDSLQLMPRANQAIGSYRWSPSAGLSCSDCAEPFAQPLRSGSFKLIASSLKGCIDSTSVTFDVILRHNTFAPNAFSPNDDGENDYFTLFCDRGIARIAHLSIFDRWGNELFRVQNGMPNGQDTRWDGTARGEFAAEGLYVWRADIEFVDGEKASRSGEVLLLR</sequence>
<dbReference type="EMBL" id="CP002691">
    <property type="protein sequence ID" value="AEE52171.1"/>
    <property type="molecule type" value="Genomic_DNA"/>
</dbReference>
<dbReference type="eggNOG" id="COG3291">
    <property type="taxonomic scope" value="Bacteria"/>
</dbReference>
<dbReference type="HOGENOM" id="CLU_030005_0_0_10"/>
<dbReference type="OrthoDB" id="608579at2"/>
<evidence type="ECO:0000313" key="2">
    <source>
        <dbReference type="EMBL" id="AEE52171.1"/>
    </source>
</evidence>
<name>F4KPS1_HALH1</name>
<dbReference type="Gene3D" id="2.60.40.2700">
    <property type="match status" value="1"/>
</dbReference>
<feature type="signal peptide" evidence="1">
    <location>
        <begin position="1"/>
        <end position="23"/>
    </location>
</feature>
<dbReference type="Proteomes" id="UP000008461">
    <property type="component" value="Chromosome"/>
</dbReference>
<reference key="2">
    <citation type="submission" date="2011-04" db="EMBL/GenBank/DDBJ databases">
        <title>Complete sequence of chromosome of Haliscomenobacter hydrossis DSM 1100.</title>
        <authorList>
            <consortium name="US DOE Joint Genome Institute (JGI-PGF)"/>
            <person name="Lucas S."/>
            <person name="Han J."/>
            <person name="Lapidus A."/>
            <person name="Bruce D."/>
            <person name="Goodwin L."/>
            <person name="Pitluck S."/>
            <person name="Peters L."/>
            <person name="Kyrpides N."/>
            <person name="Mavromatis K."/>
            <person name="Ivanova N."/>
            <person name="Ovchinnikova G."/>
            <person name="Pagani I."/>
            <person name="Daligault H."/>
            <person name="Detter J.C."/>
            <person name="Han C."/>
            <person name="Land M."/>
            <person name="Hauser L."/>
            <person name="Markowitz V."/>
            <person name="Cheng J.-F."/>
            <person name="Hugenholtz P."/>
            <person name="Woyke T."/>
            <person name="Wu D."/>
            <person name="Verbarg S."/>
            <person name="Frueling A."/>
            <person name="Brambilla E."/>
            <person name="Klenk H.-P."/>
            <person name="Eisen J.A."/>
        </authorList>
    </citation>
    <scope>NUCLEOTIDE SEQUENCE</scope>
    <source>
        <strain>DSM 1100</strain>
    </source>
</reference>
<dbReference type="STRING" id="760192.Halhy_4327"/>
<dbReference type="AlphaFoldDB" id="F4KPS1"/>
<accession>F4KPS1</accession>
<feature type="chain" id="PRO_5003316902" description="Gliding motility-associated C-terminal domain-containing protein" evidence="1">
    <location>
        <begin position="24"/>
        <end position="682"/>
    </location>
</feature>
<proteinExistence type="predicted"/>
<keyword evidence="1" id="KW-0732">Signal</keyword>
<keyword evidence="3" id="KW-1185">Reference proteome</keyword>
<dbReference type="Pfam" id="PF13585">
    <property type="entry name" value="CHU_C"/>
    <property type="match status" value="1"/>
</dbReference>
<protein>
    <recommendedName>
        <fullName evidence="4">Gliding motility-associated C-terminal domain-containing protein</fullName>
    </recommendedName>
</protein>
<dbReference type="InterPro" id="IPR026341">
    <property type="entry name" value="T9SS_type_B"/>
</dbReference>